<organism evidence="2">
    <name type="scientific">Clostridium beijerinckii</name>
    <name type="common">Clostridium MP</name>
    <dbReference type="NCBI Taxonomy" id="1520"/>
    <lineage>
        <taxon>Bacteria</taxon>
        <taxon>Bacillati</taxon>
        <taxon>Bacillota</taxon>
        <taxon>Clostridia</taxon>
        <taxon>Eubacteriales</taxon>
        <taxon>Clostridiaceae</taxon>
        <taxon>Clostridium</taxon>
    </lineage>
</organism>
<keyword evidence="1" id="KW-1133">Transmembrane helix</keyword>
<keyword evidence="4" id="KW-1185">Reference proteome</keyword>
<geneLocation type="plasmid" evidence="3">
    <name>unnamed</name>
</geneLocation>
<keyword evidence="3" id="KW-0614">Plasmid</keyword>
<evidence type="ECO:0000313" key="4">
    <source>
        <dbReference type="Proteomes" id="UP000679373"/>
    </source>
</evidence>
<feature type="transmembrane region" description="Helical" evidence="1">
    <location>
        <begin position="140"/>
        <end position="166"/>
    </location>
</feature>
<feature type="transmembrane region" description="Helical" evidence="1">
    <location>
        <begin position="347"/>
        <end position="368"/>
    </location>
</feature>
<evidence type="ECO:0000256" key="1">
    <source>
        <dbReference type="SAM" id="Phobius"/>
    </source>
</evidence>
<feature type="transmembrane region" description="Helical" evidence="1">
    <location>
        <begin position="270"/>
        <end position="289"/>
    </location>
</feature>
<feature type="transmembrane region" description="Helical" evidence="1">
    <location>
        <begin position="39"/>
        <end position="63"/>
    </location>
</feature>
<dbReference type="EMBL" id="CP073654">
    <property type="protein sequence ID" value="QUN37924.1"/>
    <property type="molecule type" value="Genomic_DNA"/>
</dbReference>
<dbReference type="GeneID" id="66348105"/>
<dbReference type="AlphaFoldDB" id="Q7WYU1"/>
<feature type="transmembrane region" description="Helical" evidence="1">
    <location>
        <begin position="374"/>
        <end position="397"/>
    </location>
</feature>
<feature type="transmembrane region" description="Helical" evidence="1">
    <location>
        <begin position="69"/>
        <end position="88"/>
    </location>
</feature>
<keyword evidence="1" id="KW-0812">Transmembrane</keyword>
<feature type="transmembrane region" description="Helical" evidence="1">
    <location>
        <begin position="436"/>
        <end position="454"/>
    </location>
</feature>
<protein>
    <submittedName>
        <fullName evidence="2">CirB protein</fullName>
    </submittedName>
</protein>
<sequence length="581" mass="68796">MKNSFFYLIDMLKILLKLKIRTQYNSIFKILKIKSPTNVYWILLILKTIFSSIIIFAIYSHYYDSNYNSWWFIIISLIIICLNLEYTFDSYKKITKPSNIELYIISALSESEISTLFNLLEYCWFKLSILDKLMPIKILFIVIFGIKSVLWLVFLESIFILTTLVINNLIKSSYDKSISYSIVVKFINYIFTNIFIFFLLYIFSSFLAIGLKIFRSNMANSSSLNQDTLASIEMQLNDLWITPVIEKLDIAINLFNQIKSNINILLTGNGYIILMMLSIVNLIILFIIIKFKYIKYYYKHNNIIPNIYLKYINIHKKINLFFNSNNKLVLKDLNILIKGDNELKTNFFTVTLFSYELIIEVAILISINSFIENIYLYSMLIIFFNNILILNQANNIINSLTRIFKYKYDLPNIDIYKMSQTSLKDLYESKVKLGRLFMLIPTFIFVIFNSYMLVCKLNISTYYIVSQILLLILSIANYYLAPIFSLYMSPYIISFSNNEFEESDSLKDEDKLYSKFYNIPKMILIMPVSYLFFINSVVNIFKYDTWIYINIAYCFLTLALVLIFNRYFRNIVHKGVEKFEF</sequence>
<name>Q7WYU1_CLOBE</name>
<accession>Q7WYU1</accession>
<dbReference type="EMBL" id="AJ566621">
    <property type="protein sequence ID" value="CAD97581.1"/>
    <property type="molecule type" value="mRNA"/>
</dbReference>
<dbReference type="RefSeq" id="WP_077869166.1">
    <property type="nucleotide sequence ID" value="NZ_BKAK01000045.1"/>
</dbReference>
<feature type="transmembrane region" description="Helical" evidence="1">
    <location>
        <begin position="460"/>
        <end position="480"/>
    </location>
</feature>
<feature type="transmembrane region" description="Helical" evidence="1">
    <location>
        <begin position="522"/>
        <end position="541"/>
    </location>
</feature>
<gene>
    <name evidence="2" type="primary">cirB</name>
    <name evidence="3" type="ORF">KEC93_26240</name>
</gene>
<keyword evidence="1" id="KW-0472">Membrane</keyword>
<reference evidence="3" key="2">
    <citation type="submission" date="2021-04" db="EMBL/GenBank/DDBJ databases">
        <title>Complete genome sequence of the type strain Clostridium beijerinckii NRRL B-598.</title>
        <authorList>
            <person name="Sedlar K."/>
            <person name="Branska B."/>
            <person name="Bezdicek M."/>
            <person name="Nykrynova M."/>
            <person name="Lengerova M."/>
            <person name="Skutkova H."/>
            <person name="Patakova P."/>
        </authorList>
    </citation>
    <scope>NUCLEOTIDE SEQUENCE</scope>
    <source>
        <strain evidence="3">DSM 791</strain>
        <plasmid evidence="3">unnamed</plasmid>
    </source>
</reference>
<feature type="transmembrane region" description="Helical" evidence="1">
    <location>
        <begin position="186"/>
        <end position="214"/>
    </location>
</feature>
<dbReference type="Proteomes" id="UP000679373">
    <property type="component" value="Plasmid unnamed"/>
</dbReference>
<proteinExistence type="evidence at transcript level"/>
<feature type="transmembrane region" description="Helical" evidence="1">
    <location>
        <begin position="547"/>
        <end position="568"/>
    </location>
</feature>
<reference evidence="2" key="1">
    <citation type="journal article" date="2003" name="Appl. Environ. Microbiol.">
        <title>Functional analysis of the gene cluster involved in production of the bacteriocin circularin A by Clostridium beijerinckii ATCC 25752.</title>
        <authorList>
            <person name="Kemperman R."/>
            <person name="Jonker M."/>
            <person name="Nauta A."/>
            <person name="Kuipers O.P."/>
            <person name="Kok J."/>
        </authorList>
    </citation>
    <scope>NUCLEOTIDE SEQUENCE</scope>
    <source>
        <strain evidence="2">ATCC 25752</strain>
    </source>
</reference>
<evidence type="ECO:0000313" key="2">
    <source>
        <dbReference type="EMBL" id="CAD97581.1"/>
    </source>
</evidence>
<evidence type="ECO:0000313" key="3">
    <source>
        <dbReference type="EMBL" id="QUN37924.1"/>
    </source>
</evidence>